<dbReference type="EMBL" id="VWSH01000003">
    <property type="protein sequence ID" value="KAA5533165.1"/>
    <property type="molecule type" value="Genomic_DNA"/>
</dbReference>
<dbReference type="AlphaFoldDB" id="A0A5M6CIE9"/>
<dbReference type="NCBIfam" id="TIGR00557">
    <property type="entry name" value="pdxA"/>
    <property type="match status" value="1"/>
</dbReference>
<comment type="caution">
    <text evidence="4">The sequence shown here is derived from an EMBL/GenBank/DDBJ whole genome shotgun (WGS) entry which is preliminary data.</text>
</comment>
<dbReference type="Gene3D" id="3.40.718.10">
    <property type="entry name" value="Isopropylmalate Dehydrogenase"/>
    <property type="match status" value="1"/>
</dbReference>
<proteinExistence type="predicted"/>
<sequence length="349" mass="38628">MEKPIIGITTGDLNGVGLELIIKIFSDNRMLDICTPVIFASNKAINYYRRIVTEHQFNFASTKSFDALNPKQVNVFNCWEEEVAITPGELTAEGGKYAVRSLMVAAQCLKDGQIDAIVTAPIHKKNTQTPDFNYTGHTPFFKEKFEAKDVVMLLYNGDFRVGLVTEHIPVADVAKTITPELIIQKTQILKEALVKDFGISKPKIAVLGLNPHAGDEGLIGQEEITIIQPAIQSLQNAGVLAFGPFSADGFFAHHHYKQFDAVIAMYHDQGLIPFKSLNNGEGVNYTCGLSVVRTSPDHGTAFDIAGKNLASPDSMREAVYQAIDILKQRAEYAEYTANPLQRQRLQKER</sequence>
<evidence type="ECO:0000256" key="1">
    <source>
        <dbReference type="ARBA" id="ARBA00022723"/>
    </source>
</evidence>
<protein>
    <submittedName>
        <fullName evidence="4">4-hydroxythreonine-4-phosphate dehydrogenase PdxA</fullName>
        <ecNumber evidence="4">1.1.1.262</ecNumber>
    </submittedName>
</protein>
<dbReference type="RefSeq" id="WP_150032913.1">
    <property type="nucleotide sequence ID" value="NZ_VWSH01000003.1"/>
</dbReference>
<evidence type="ECO:0000256" key="2">
    <source>
        <dbReference type="ARBA" id="ARBA00023002"/>
    </source>
</evidence>
<reference evidence="4 5" key="1">
    <citation type="submission" date="2019-09" db="EMBL/GenBank/DDBJ databases">
        <title>Genome sequence and assembly of Taibaiella sp.</title>
        <authorList>
            <person name="Chhetri G."/>
        </authorList>
    </citation>
    <scope>NUCLEOTIDE SEQUENCE [LARGE SCALE GENOMIC DNA]</scope>
    <source>
        <strain evidence="4 5">KVB11</strain>
    </source>
</reference>
<dbReference type="Proteomes" id="UP000323632">
    <property type="component" value="Unassembled WGS sequence"/>
</dbReference>
<organism evidence="4 5">
    <name type="scientific">Taibaiella lutea</name>
    <dbReference type="NCBI Taxonomy" id="2608001"/>
    <lineage>
        <taxon>Bacteria</taxon>
        <taxon>Pseudomonadati</taxon>
        <taxon>Bacteroidota</taxon>
        <taxon>Chitinophagia</taxon>
        <taxon>Chitinophagales</taxon>
        <taxon>Chitinophagaceae</taxon>
        <taxon>Taibaiella</taxon>
    </lineage>
</organism>
<dbReference type="GO" id="GO:0051287">
    <property type="term" value="F:NAD binding"/>
    <property type="evidence" value="ECO:0007669"/>
    <property type="project" value="InterPro"/>
</dbReference>
<keyword evidence="5" id="KW-1185">Reference proteome</keyword>
<accession>A0A5M6CIE9</accession>
<dbReference type="PANTHER" id="PTHR30004:SF6">
    <property type="entry name" value="D-THREONATE 4-PHOSPHATE DEHYDROGENASE"/>
    <property type="match status" value="1"/>
</dbReference>
<evidence type="ECO:0000313" key="5">
    <source>
        <dbReference type="Proteomes" id="UP000323632"/>
    </source>
</evidence>
<dbReference type="Pfam" id="PF04166">
    <property type="entry name" value="PdxA"/>
    <property type="match status" value="1"/>
</dbReference>
<keyword evidence="1" id="KW-0479">Metal-binding</keyword>
<dbReference type="GO" id="GO:0050570">
    <property type="term" value="F:4-hydroxythreonine-4-phosphate dehydrogenase activity"/>
    <property type="evidence" value="ECO:0007669"/>
    <property type="project" value="UniProtKB-EC"/>
</dbReference>
<name>A0A5M6CIE9_9BACT</name>
<dbReference type="EC" id="1.1.1.262" evidence="4"/>
<keyword evidence="2 4" id="KW-0560">Oxidoreductase</keyword>
<dbReference type="SUPFAM" id="SSF53659">
    <property type="entry name" value="Isocitrate/Isopropylmalate dehydrogenase-like"/>
    <property type="match status" value="1"/>
</dbReference>
<dbReference type="InterPro" id="IPR005255">
    <property type="entry name" value="PdxA_fam"/>
</dbReference>
<keyword evidence="3" id="KW-0520">NAD</keyword>
<gene>
    <name evidence="4" type="primary">pdxA</name>
    <name evidence="4" type="ORF">F0919_11490</name>
</gene>
<dbReference type="GO" id="GO:0046872">
    <property type="term" value="F:metal ion binding"/>
    <property type="evidence" value="ECO:0007669"/>
    <property type="project" value="UniProtKB-KW"/>
</dbReference>
<evidence type="ECO:0000313" key="4">
    <source>
        <dbReference type="EMBL" id="KAA5533165.1"/>
    </source>
</evidence>
<dbReference type="PANTHER" id="PTHR30004">
    <property type="entry name" value="4-HYDROXYTHREONINE-4-PHOSPHATE DEHYDROGENASE"/>
    <property type="match status" value="1"/>
</dbReference>
<evidence type="ECO:0000256" key="3">
    <source>
        <dbReference type="ARBA" id="ARBA00023027"/>
    </source>
</evidence>